<accession>X8JHL2</accession>
<evidence type="ECO:0000313" key="4">
    <source>
        <dbReference type="Proteomes" id="UP000030108"/>
    </source>
</evidence>
<dbReference type="OrthoDB" id="190201at2759"/>
<dbReference type="InterPro" id="IPR050266">
    <property type="entry name" value="AB_hydrolase_sf"/>
</dbReference>
<dbReference type="InterPro" id="IPR029058">
    <property type="entry name" value="AB_hydrolase_fold"/>
</dbReference>
<feature type="signal peptide" evidence="1">
    <location>
        <begin position="1"/>
        <end position="21"/>
    </location>
</feature>
<dbReference type="EMBL" id="JATN01000316">
    <property type="protein sequence ID" value="EUC63217.1"/>
    <property type="molecule type" value="Genomic_DNA"/>
</dbReference>
<dbReference type="GO" id="GO:0016787">
    <property type="term" value="F:hydrolase activity"/>
    <property type="evidence" value="ECO:0007669"/>
    <property type="project" value="UniProtKB-KW"/>
</dbReference>
<dbReference type="PANTHER" id="PTHR43798:SF33">
    <property type="entry name" value="HYDROLASE, PUTATIVE (AFU_ORTHOLOGUE AFUA_2G14860)-RELATED"/>
    <property type="match status" value="1"/>
</dbReference>
<gene>
    <name evidence="3" type="ORF">RSOL_484710</name>
</gene>
<evidence type="ECO:0000256" key="1">
    <source>
        <dbReference type="SAM" id="SignalP"/>
    </source>
</evidence>
<dbReference type="PANTHER" id="PTHR43798">
    <property type="entry name" value="MONOACYLGLYCEROL LIPASE"/>
    <property type="match status" value="1"/>
</dbReference>
<name>X8JHL2_9AGAM</name>
<evidence type="ECO:0000313" key="3">
    <source>
        <dbReference type="EMBL" id="EUC63217.1"/>
    </source>
</evidence>
<organism evidence="3 4">
    <name type="scientific">Rhizoctonia solani AG-3 Rhs1AP</name>
    <dbReference type="NCBI Taxonomy" id="1086054"/>
    <lineage>
        <taxon>Eukaryota</taxon>
        <taxon>Fungi</taxon>
        <taxon>Dikarya</taxon>
        <taxon>Basidiomycota</taxon>
        <taxon>Agaricomycotina</taxon>
        <taxon>Agaricomycetes</taxon>
        <taxon>Cantharellales</taxon>
        <taxon>Ceratobasidiaceae</taxon>
        <taxon>Rhizoctonia</taxon>
    </lineage>
</organism>
<feature type="chain" id="PRO_5004986725" evidence="1">
    <location>
        <begin position="22"/>
        <end position="308"/>
    </location>
</feature>
<proteinExistence type="predicted"/>
<dbReference type="SUPFAM" id="SSF53474">
    <property type="entry name" value="alpha/beta-Hydrolases"/>
    <property type="match status" value="1"/>
</dbReference>
<dbReference type="AlphaFoldDB" id="X8JHL2"/>
<dbReference type="Gene3D" id="3.40.50.1820">
    <property type="entry name" value="alpha/beta hydrolase"/>
    <property type="match status" value="1"/>
</dbReference>
<sequence>MASFKLTTLLVAGTSFLAVHAQLIPQGNPLLPSLPPTPKLPGDPKGSYTTVDGAEIWHAEFGTKSKSKLPVLMLHNALGSSDYWGSVVELIMKKHYVIVMDARGQGRSPLVTNKDLQTWLDKFTNPNVRLFSFDEYAQDAVKVLKDLQIEKAAWVGWDAGANTVLAALMNPKLAPTVDRAFTTGAWHNIEANNANYMKTSIFKKYMERVHVEYRFFQPNGNLKSLLTKWAILKSTWPRWTKSDLGKITLGPKLTLSWGEQEEAIDLKEVKELPGYIQDSKLVVMPGVSHFAPLQDATQFAAALETFLE</sequence>
<protein>
    <submittedName>
        <fullName evidence="3">Alpha/beta fold hydrolase, putative</fullName>
    </submittedName>
</protein>
<keyword evidence="1" id="KW-0732">Signal</keyword>
<dbReference type="Proteomes" id="UP000030108">
    <property type="component" value="Unassembled WGS sequence"/>
</dbReference>
<dbReference type="GO" id="GO:0016020">
    <property type="term" value="C:membrane"/>
    <property type="evidence" value="ECO:0007669"/>
    <property type="project" value="TreeGrafter"/>
</dbReference>
<keyword evidence="3" id="KW-0378">Hydrolase</keyword>
<dbReference type="InterPro" id="IPR000073">
    <property type="entry name" value="AB_hydrolase_1"/>
</dbReference>
<feature type="domain" description="AB hydrolase-1" evidence="2">
    <location>
        <begin position="70"/>
        <end position="185"/>
    </location>
</feature>
<reference evidence="4" key="1">
    <citation type="journal article" date="2014" name="Genome Announc.">
        <title>Draft genome sequence of the plant-pathogenic soil fungus Rhizoctonia solani anastomosis group 3 strain Rhs1AP.</title>
        <authorList>
            <person name="Cubeta M.A."/>
            <person name="Thomas E."/>
            <person name="Dean R.A."/>
            <person name="Jabaji S."/>
            <person name="Neate S.M."/>
            <person name="Tavantzis S."/>
            <person name="Toda T."/>
            <person name="Vilgalys R."/>
            <person name="Bharathan N."/>
            <person name="Fedorova-Abrams N."/>
            <person name="Pakala S.B."/>
            <person name="Pakala S.M."/>
            <person name="Zafar N."/>
            <person name="Joardar V."/>
            <person name="Losada L."/>
            <person name="Nierman W.C."/>
        </authorList>
    </citation>
    <scope>NUCLEOTIDE SEQUENCE [LARGE SCALE GENOMIC DNA]</scope>
    <source>
        <strain evidence="4">AG-3</strain>
    </source>
</reference>
<dbReference type="Pfam" id="PF00561">
    <property type="entry name" value="Abhydrolase_1"/>
    <property type="match status" value="1"/>
</dbReference>
<evidence type="ECO:0000259" key="2">
    <source>
        <dbReference type="Pfam" id="PF00561"/>
    </source>
</evidence>
<comment type="caution">
    <text evidence="3">The sequence shown here is derived from an EMBL/GenBank/DDBJ whole genome shotgun (WGS) entry which is preliminary data.</text>
</comment>